<dbReference type="GO" id="GO:0005886">
    <property type="term" value="C:plasma membrane"/>
    <property type="evidence" value="ECO:0007669"/>
    <property type="project" value="UniProtKB-SubCell"/>
</dbReference>
<sequence length="475" mass="54318">MGLYCRGIHNFIGKYYRHIKEVWRERKTFDLPKRESDEYAFLPAHLELIEKPVSALPKWVARAIVCFIIIALIWSIWGKVDVVAVASGKLSYSGRSKVIQPIERAIVDGIYVVDGQRVLKGENLVKLTTLGVEADYEKTKKSLSLALLTKLRAESLLAAIEEQKMPVLKIPDNRDFDKVDIMQSQQLVSEQYQAFTSERKQAKLLLEQRLAEKETILFQIEKYRGLEKIERERFNDFNALYKKKIIAKHEFLEQESKFINLKNELASQQSKLVEIESSIKQAQESYDLLLYTFLRNIREGLRQANEQVEQLVFEEQKALQRQSTTTIKSPVTGTVQQLSIHTVGGVVTEAQQLMVIVPQEDKLEVTAFISNQDIGFVKVGQPVTIKIEAFPYTRYGYITGSVKSVSFDAIENDKLGLVFSTVISLDEDFLFIDNRKVKLTAGMKVSAEIKTGNRRVINYLLSPLQATLSESLRER</sequence>
<dbReference type="Gene3D" id="2.40.30.170">
    <property type="match status" value="1"/>
</dbReference>
<accession>A0A0F5EXY0</accession>
<dbReference type="PROSITE" id="PS00543">
    <property type="entry name" value="HLYD_FAMILY"/>
    <property type="match status" value="1"/>
</dbReference>
<dbReference type="NCBIfam" id="TIGR01843">
    <property type="entry name" value="type_I_hlyD"/>
    <property type="match status" value="1"/>
</dbReference>
<proteinExistence type="inferred from homology"/>
<evidence type="ECO:0000256" key="7">
    <source>
        <dbReference type="ARBA" id="ARBA00022989"/>
    </source>
</evidence>
<evidence type="ECO:0000256" key="10">
    <source>
        <dbReference type="SAM" id="Coils"/>
    </source>
</evidence>
<dbReference type="InterPro" id="IPR006144">
    <property type="entry name" value="Secretion_HlyD_CS"/>
</dbReference>
<dbReference type="RefSeq" id="WP_046098804.1">
    <property type="nucleotide sequence ID" value="NZ_LAEN01000081.1"/>
</dbReference>
<feature type="domain" description="AprE-like beta-barrel" evidence="12">
    <location>
        <begin position="363"/>
        <end position="452"/>
    </location>
</feature>
<dbReference type="InterPro" id="IPR059040">
    <property type="entry name" value="HH_CyaD-like"/>
</dbReference>
<keyword evidence="10" id="KW-0175">Coiled coil</keyword>
<dbReference type="EMBL" id="UFSW01000001">
    <property type="protein sequence ID" value="SUU96942.1"/>
    <property type="molecule type" value="Genomic_DNA"/>
</dbReference>
<dbReference type="InterPro" id="IPR058982">
    <property type="entry name" value="Beta-barrel_AprE"/>
</dbReference>
<dbReference type="PANTHER" id="PTHR30386:SF27">
    <property type="entry name" value="MEMBRANE FUSION PROTEIN (MFP) FAMILY PROTEIN"/>
    <property type="match status" value="1"/>
</dbReference>
<evidence type="ECO:0000256" key="1">
    <source>
        <dbReference type="ARBA" id="ARBA00004377"/>
    </source>
</evidence>
<reference evidence="13 16" key="2">
    <citation type="submission" date="2018-11" db="EMBL/GenBank/DDBJ databases">
        <title>Sequencing Av. paragallinarum serogroups.</title>
        <authorList>
            <person name="Hellmuth J.E."/>
            <person name="Boucher C.E."/>
            <person name="Cason E.D."/>
        </authorList>
    </citation>
    <scope>NUCLEOTIDE SEQUENCE [LARGE SCALE GENOMIC DNA]</scope>
    <source>
        <strain evidence="13 16">SA-3</strain>
    </source>
</reference>
<dbReference type="InterPro" id="IPR050739">
    <property type="entry name" value="MFP"/>
</dbReference>
<dbReference type="Proteomes" id="UP000254620">
    <property type="component" value="Unassembled WGS sequence"/>
</dbReference>
<dbReference type="eggNOG" id="COG0845">
    <property type="taxonomic scope" value="Bacteria"/>
</dbReference>
<evidence type="ECO:0000256" key="9">
    <source>
        <dbReference type="RuleBase" id="RU365093"/>
    </source>
</evidence>
<keyword evidence="8 9" id="KW-0472">Membrane</keyword>
<evidence type="ECO:0000256" key="5">
    <source>
        <dbReference type="ARBA" id="ARBA00022519"/>
    </source>
</evidence>
<comment type="subcellular location">
    <subcellularLocation>
        <location evidence="1 9">Cell inner membrane</location>
        <topology evidence="1 9">Single-pass membrane protein</topology>
    </subcellularLocation>
</comment>
<gene>
    <name evidence="14" type="primary">hlyD</name>
    <name evidence="13" type="ORF">EIG79_03115</name>
    <name evidence="14" type="ORF">NCTC10926_00297</name>
</gene>
<name>A0A0F5EXY0_AVIPA</name>
<dbReference type="PANTHER" id="PTHR30386">
    <property type="entry name" value="MEMBRANE FUSION SUBUNIT OF EMRAB-TOLC MULTIDRUG EFFLUX PUMP"/>
    <property type="match status" value="1"/>
</dbReference>
<evidence type="ECO:0000256" key="2">
    <source>
        <dbReference type="ARBA" id="ARBA00009477"/>
    </source>
</evidence>
<dbReference type="Proteomes" id="UP000294229">
    <property type="component" value="Unassembled WGS sequence"/>
</dbReference>
<evidence type="ECO:0000313" key="13">
    <source>
        <dbReference type="EMBL" id="RZN60596.1"/>
    </source>
</evidence>
<evidence type="ECO:0000256" key="6">
    <source>
        <dbReference type="ARBA" id="ARBA00022692"/>
    </source>
</evidence>
<organism evidence="13 16">
    <name type="scientific">Avibacterium paragallinarum</name>
    <name type="common">Haemophilus gallinarum</name>
    <dbReference type="NCBI Taxonomy" id="728"/>
    <lineage>
        <taxon>Bacteria</taxon>
        <taxon>Pseudomonadati</taxon>
        <taxon>Pseudomonadota</taxon>
        <taxon>Gammaproteobacteria</taxon>
        <taxon>Pasteurellales</taxon>
        <taxon>Pasteurellaceae</taxon>
        <taxon>Avibacterium</taxon>
    </lineage>
</organism>
<protein>
    <recommendedName>
        <fullName evidence="9">Membrane fusion protein (MFP) family protein</fullName>
    </recommendedName>
</protein>
<dbReference type="InterPro" id="IPR010129">
    <property type="entry name" value="T1SS_HlyD"/>
</dbReference>
<dbReference type="AlphaFoldDB" id="A0A0F5EXY0"/>
<keyword evidence="4 9" id="KW-1003">Cell membrane</keyword>
<evidence type="ECO:0000259" key="11">
    <source>
        <dbReference type="Pfam" id="PF25988"/>
    </source>
</evidence>
<dbReference type="OrthoDB" id="9775513at2"/>
<evidence type="ECO:0000313" key="16">
    <source>
        <dbReference type="Proteomes" id="UP000294229"/>
    </source>
</evidence>
<evidence type="ECO:0000313" key="14">
    <source>
        <dbReference type="EMBL" id="SUU96942.1"/>
    </source>
</evidence>
<keyword evidence="5 9" id="KW-0997">Cell inner membrane</keyword>
<dbReference type="Pfam" id="PF26002">
    <property type="entry name" value="Beta-barrel_AprE"/>
    <property type="match status" value="1"/>
</dbReference>
<dbReference type="PRINTS" id="PR01490">
    <property type="entry name" value="RTXTOXIND"/>
</dbReference>
<dbReference type="STRING" id="728.VY92_05245"/>
<keyword evidence="6 9" id="KW-0812">Transmembrane</keyword>
<comment type="similarity">
    <text evidence="2 9">Belongs to the membrane fusion protein (MFP) (TC 8.A.1) family.</text>
</comment>
<evidence type="ECO:0000313" key="15">
    <source>
        <dbReference type="Proteomes" id="UP000254620"/>
    </source>
</evidence>
<keyword evidence="7 9" id="KW-1133">Transmembrane helix</keyword>
<evidence type="ECO:0000256" key="4">
    <source>
        <dbReference type="ARBA" id="ARBA00022475"/>
    </source>
</evidence>
<evidence type="ECO:0000256" key="3">
    <source>
        <dbReference type="ARBA" id="ARBA00022448"/>
    </source>
</evidence>
<dbReference type="EMBL" id="RQXS01000008">
    <property type="protein sequence ID" value="RZN60596.1"/>
    <property type="molecule type" value="Genomic_DNA"/>
</dbReference>
<feature type="coiled-coil region" evidence="10">
    <location>
        <begin position="265"/>
        <end position="321"/>
    </location>
</feature>
<evidence type="ECO:0000259" key="12">
    <source>
        <dbReference type="Pfam" id="PF26002"/>
    </source>
</evidence>
<keyword evidence="3 9" id="KW-0813">Transport</keyword>
<dbReference type="GO" id="GO:0009306">
    <property type="term" value="P:protein secretion"/>
    <property type="evidence" value="ECO:0007669"/>
    <property type="project" value="InterPro"/>
</dbReference>
<feature type="domain" description="CyaD-like alpha-helical hairpin" evidence="11">
    <location>
        <begin position="132"/>
        <end position="321"/>
    </location>
</feature>
<reference evidence="14 15" key="1">
    <citation type="submission" date="2018-06" db="EMBL/GenBank/DDBJ databases">
        <authorList>
            <consortium name="Pathogen Informatics"/>
            <person name="Doyle S."/>
        </authorList>
    </citation>
    <scope>NUCLEOTIDE SEQUENCE [LARGE SCALE GENOMIC DNA]</scope>
    <source>
        <strain evidence="14 15">NCTC10926</strain>
    </source>
</reference>
<dbReference type="Pfam" id="PF25988">
    <property type="entry name" value="HH_CyaD"/>
    <property type="match status" value="1"/>
</dbReference>
<evidence type="ECO:0000256" key="8">
    <source>
        <dbReference type="ARBA" id="ARBA00023136"/>
    </source>
</evidence>
<feature type="transmembrane region" description="Helical" evidence="9">
    <location>
        <begin position="59"/>
        <end position="77"/>
    </location>
</feature>